<evidence type="ECO:0000313" key="3">
    <source>
        <dbReference type="EMBL" id="RXJ89912.1"/>
    </source>
</evidence>
<reference evidence="2 4" key="2">
    <citation type="submission" date="2018-07" db="EMBL/GenBank/DDBJ databases">
        <title>Complete genome of the Arcobacter trophiarum type strain LMG 25534.</title>
        <authorList>
            <person name="Miller W.G."/>
            <person name="Yee E."/>
        </authorList>
    </citation>
    <scope>NUCLEOTIDE SEQUENCE [LARGE SCALE GENOMIC DNA]</scope>
    <source>
        <strain evidence="2 4">LMG 25534</strain>
    </source>
</reference>
<dbReference type="EMBL" id="CP031367">
    <property type="protein sequence ID" value="AXK49046.1"/>
    <property type="molecule type" value="Genomic_DNA"/>
</dbReference>
<feature type="transmembrane region" description="Helical" evidence="1">
    <location>
        <begin position="28"/>
        <end position="45"/>
    </location>
</feature>
<reference evidence="3 5" key="1">
    <citation type="submission" date="2017-10" db="EMBL/GenBank/DDBJ databases">
        <title>Genomics of the genus Arcobacter.</title>
        <authorList>
            <person name="Perez-Cataluna A."/>
            <person name="Figueras M.J."/>
        </authorList>
    </citation>
    <scope>NUCLEOTIDE SEQUENCE [LARGE SCALE GENOMIC DNA]</scope>
    <source>
        <strain evidence="3 5">LMG 25534</strain>
    </source>
</reference>
<evidence type="ECO:0000313" key="4">
    <source>
        <dbReference type="Proteomes" id="UP000254504"/>
    </source>
</evidence>
<keyword evidence="1" id="KW-0812">Transmembrane</keyword>
<evidence type="ECO:0000256" key="1">
    <source>
        <dbReference type="SAM" id="Phobius"/>
    </source>
</evidence>
<protein>
    <submittedName>
        <fullName evidence="2">Uncharacterized protein</fullName>
    </submittedName>
</protein>
<keyword evidence="1" id="KW-0472">Membrane</keyword>
<keyword evidence="1" id="KW-1133">Transmembrane helix</keyword>
<dbReference type="Proteomes" id="UP000254504">
    <property type="component" value="Chromosome"/>
</dbReference>
<name>A0AAD0QJV6_9BACT</name>
<organism evidence="2 4">
    <name type="scientific">Aliarcobacter trophiarum LMG 25534</name>
    <dbReference type="NCBI Taxonomy" id="1032241"/>
    <lineage>
        <taxon>Bacteria</taxon>
        <taxon>Pseudomonadati</taxon>
        <taxon>Campylobacterota</taxon>
        <taxon>Epsilonproteobacteria</taxon>
        <taxon>Campylobacterales</taxon>
        <taxon>Arcobacteraceae</taxon>
        <taxon>Aliarcobacter</taxon>
    </lineage>
</organism>
<dbReference type="Proteomes" id="UP000289132">
    <property type="component" value="Unassembled WGS sequence"/>
</dbReference>
<gene>
    <name evidence="2" type="ORF">ATR_1185</name>
    <name evidence="3" type="ORF">CRU87_08430</name>
</gene>
<dbReference type="AlphaFoldDB" id="A0AAD0QJV6"/>
<dbReference type="EMBL" id="PDKD01000016">
    <property type="protein sequence ID" value="RXJ89912.1"/>
    <property type="molecule type" value="Genomic_DNA"/>
</dbReference>
<evidence type="ECO:0000313" key="2">
    <source>
        <dbReference type="EMBL" id="AXK49046.1"/>
    </source>
</evidence>
<proteinExistence type="predicted"/>
<dbReference type="KEGG" id="atp:ATR_1185"/>
<accession>A0AAD0QJV6</accession>
<dbReference type="RefSeq" id="WP_115428550.1">
    <property type="nucleotide sequence ID" value="NZ_CP031367.1"/>
</dbReference>
<sequence>MTKFDYSEIKSSIKDNQIRSNKIKIRKYILIILLLFVSLNIYTYFSEYKRYVVNTPDRLQEAREEFTKAYMFHFVLNSMGENCPSGSLVYEKILEIKKETNNVNYIK</sequence>
<evidence type="ECO:0000313" key="5">
    <source>
        <dbReference type="Proteomes" id="UP000289132"/>
    </source>
</evidence>
<keyword evidence="5" id="KW-1185">Reference proteome</keyword>